<feature type="domain" description="Guanylate cyclase" evidence="3">
    <location>
        <begin position="221"/>
        <end position="330"/>
    </location>
</feature>
<comment type="similarity">
    <text evidence="1">Belongs to the adenylyl cyclase class-3 family.</text>
</comment>
<dbReference type="RefSeq" id="WP_099697534.1">
    <property type="nucleotide sequence ID" value="NZ_NOVD01000006.1"/>
</dbReference>
<dbReference type="GO" id="GO:0004016">
    <property type="term" value="F:adenylate cyclase activity"/>
    <property type="evidence" value="ECO:0007669"/>
    <property type="project" value="UniProtKB-ARBA"/>
</dbReference>
<accession>A0A2A5JBV8</accession>
<dbReference type="Gene3D" id="3.30.70.1230">
    <property type="entry name" value="Nucleotide cyclase"/>
    <property type="match status" value="1"/>
</dbReference>
<name>A0A2A5JBV8_RHOSG</name>
<gene>
    <name evidence="4" type="ORF">CHR55_12405</name>
</gene>
<dbReference type="PANTHER" id="PTHR43081">
    <property type="entry name" value="ADENYLATE CYCLASE, TERMINAL-DIFFERENTIATION SPECIFIC-RELATED"/>
    <property type="match status" value="1"/>
</dbReference>
<dbReference type="SUPFAM" id="SSF55073">
    <property type="entry name" value="Nucleotide cyclase"/>
    <property type="match status" value="1"/>
</dbReference>
<dbReference type="GO" id="GO:0035556">
    <property type="term" value="P:intracellular signal transduction"/>
    <property type="evidence" value="ECO:0007669"/>
    <property type="project" value="InterPro"/>
</dbReference>
<evidence type="ECO:0000259" key="3">
    <source>
        <dbReference type="PROSITE" id="PS50125"/>
    </source>
</evidence>
<dbReference type="InterPro" id="IPR029787">
    <property type="entry name" value="Nucleotide_cyclase"/>
</dbReference>
<dbReference type="SMART" id="SM00044">
    <property type="entry name" value="CYCc"/>
    <property type="match status" value="1"/>
</dbReference>
<proteinExistence type="inferred from homology"/>
<feature type="region of interest" description="Disordered" evidence="2">
    <location>
        <begin position="1"/>
        <end position="41"/>
    </location>
</feature>
<evidence type="ECO:0000313" key="5">
    <source>
        <dbReference type="Proteomes" id="UP000230886"/>
    </source>
</evidence>
<dbReference type="Proteomes" id="UP000230886">
    <property type="component" value="Unassembled WGS sequence"/>
</dbReference>
<protein>
    <submittedName>
        <fullName evidence="4">Adenylate/guanylate cyclase domain-containing protein</fullName>
    </submittedName>
</protein>
<dbReference type="PROSITE" id="PS50125">
    <property type="entry name" value="GUANYLATE_CYCLASE_2"/>
    <property type="match status" value="1"/>
</dbReference>
<evidence type="ECO:0000256" key="2">
    <source>
        <dbReference type="SAM" id="MobiDB-lite"/>
    </source>
</evidence>
<dbReference type="CDD" id="cd07302">
    <property type="entry name" value="CHD"/>
    <property type="match status" value="1"/>
</dbReference>
<comment type="caution">
    <text evidence="4">The sequence shown here is derived from an EMBL/GenBank/DDBJ whole genome shotgun (WGS) entry which is preliminary data.</text>
</comment>
<evidence type="ECO:0000313" key="4">
    <source>
        <dbReference type="EMBL" id="PCK27023.1"/>
    </source>
</evidence>
<dbReference type="GO" id="GO:0006171">
    <property type="term" value="P:cAMP biosynthetic process"/>
    <property type="evidence" value="ECO:0007669"/>
    <property type="project" value="TreeGrafter"/>
</dbReference>
<dbReference type="Pfam" id="PF00211">
    <property type="entry name" value="Guanylate_cyc"/>
    <property type="match status" value="1"/>
</dbReference>
<evidence type="ECO:0000256" key="1">
    <source>
        <dbReference type="ARBA" id="ARBA00005381"/>
    </source>
</evidence>
<dbReference type="AlphaFoldDB" id="A0A2A5JBV8"/>
<reference evidence="4 5" key="1">
    <citation type="submission" date="2017-07" db="EMBL/GenBank/DDBJ databases">
        <title>Draft sequence of Rhodococcus enclensis 23b-28.</title>
        <authorList>
            <person name="Besaury L."/>
            <person name="Sancelme M."/>
            <person name="Amato P."/>
            <person name="Lallement A."/>
            <person name="Delort A.-M."/>
        </authorList>
    </citation>
    <scope>NUCLEOTIDE SEQUENCE [LARGE SCALE GENOMIC DNA]</scope>
    <source>
        <strain evidence="4 5">23b-28</strain>
    </source>
</reference>
<sequence length="381" mass="41610">MEDGGQKFVAARRSTVSSSESEWIDEVTEPAPAESHAAEPHTADPVDVDAHLLSRIQADIEESLLGGPRCFTQSQIAEFAGVTRERADRLWVAMGFAVDEDPDAVMFTQQDANALKTIIDMVNRGVISQSSEVAAARSLGQSMSRLAEWQVSLISTHIIDQLADSADHEPEAIRKIVLRLGAEIIPAVESLQTYVWKRHVASSTGRNVGNPGEEVASRVLVVGFADIVGYTSLTRGLDSAELNDLLERFESASTEIIGRNYGWVVKTVGDEVMFAAESPHHAAEIALQIQQAVLSDHDDPQLRVGLAMGPTLVRFGDLYGSVVNKAARLTSSARPGTVLIDSELATQLGSDANFKLRHLRPRRVRGIDRLEQYVLRRNLEP</sequence>
<dbReference type="PANTHER" id="PTHR43081:SF19">
    <property type="entry name" value="PH-SENSITIVE ADENYLATE CYCLASE RV1264"/>
    <property type="match status" value="1"/>
</dbReference>
<dbReference type="EMBL" id="NOVD01000006">
    <property type="protein sequence ID" value="PCK27023.1"/>
    <property type="molecule type" value="Genomic_DNA"/>
</dbReference>
<organism evidence="4 5">
    <name type="scientific">Rhodococcus qingshengii</name>
    <dbReference type="NCBI Taxonomy" id="334542"/>
    <lineage>
        <taxon>Bacteria</taxon>
        <taxon>Bacillati</taxon>
        <taxon>Actinomycetota</taxon>
        <taxon>Actinomycetes</taxon>
        <taxon>Mycobacteriales</taxon>
        <taxon>Nocardiaceae</taxon>
        <taxon>Rhodococcus</taxon>
        <taxon>Rhodococcus erythropolis group</taxon>
    </lineage>
</organism>
<dbReference type="InterPro" id="IPR001054">
    <property type="entry name" value="A/G_cyclase"/>
</dbReference>
<dbReference type="InterPro" id="IPR050697">
    <property type="entry name" value="Adenylyl/Guanylyl_Cyclase_3/4"/>
</dbReference>